<reference evidence="2 3" key="1">
    <citation type="journal article" date="2019" name="Environ. Microbiol.">
        <title>An active ?-lactamase is a part of an orchestrated cell wall stress resistance network of Bacillus subtilis and related rhizosphere species.</title>
        <authorList>
            <person name="Bucher T."/>
            <person name="Keren-Paz A."/>
            <person name="Hausser J."/>
            <person name="Olender T."/>
            <person name="Cytryn E."/>
            <person name="Kolodkin-Gal I."/>
        </authorList>
    </citation>
    <scope>NUCLEOTIDE SEQUENCE [LARGE SCALE GENOMIC DNA]</scope>
    <source>
        <strain evidence="2 3">I32</strain>
    </source>
</reference>
<evidence type="ECO:0000313" key="3">
    <source>
        <dbReference type="Proteomes" id="UP000308444"/>
    </source>
</evidence>
<dbReference type="PANTHER" id="PTHR24273:SF32">
    <property type="entry name" value="HYALIN"/>
    <property type="match status" value="1"/>
</dbReference>
<dbReference type="Pfam" id="PF16403">
    <property type="entry name" value="Bact_surface_Ig-like"/>
    <property type="match status" value="4"/>
</dbReference>
<dbReference type="InterPro" id="IPR032179">
    <property type="entry name" value="Cry22Aa_Ig-like"/>
</dbReference>
<protein>
    <submittedName>
        <fullName evidence="2">DUF5011 domain-containing protein</fullName>
    </submittedName>
</protein>
<feature type="domain" description="Pesticidal crystal protein Cry22Aa Ig-like" evidence="1">
    <location>
        <begin position="279"/>
        <end position="343"/>
    </location>
</feature>
<feature type="domain" description="Pesticidal crystal protein Cry22Aa Ig-like" evidence="1">
    <location>
        <begin position="41"/>
        <end position="106"/>
    </location>
</feature>
<dbReference type="InterPro" id="IPR013783">
    <property type="entry name" value="Ig-like_fold"/>
</dbReference>
<name>A0A9X9A889_BACCE</name>
<proteinExistence type="predicted"/>
<organism evidence="2 3">
    <name type="scientific">Bacillus cereus</name>
    <dbReference type="NCBI Taxonomy" id="1396"/>
    <lineage>
        <taxon>Bacteria</taxon>
        <taxon>Bacillati</taxon>
        <taxon>Bacillota</taxon>
        <taxon>Bacilli</taxon>
        <taxon>Bacillales</taxon>
        <taxon>Bacillaceae</taxon>
        <taxon>Bacillus</taxon>
        <taxon>Bacillus cereus group</taxon>
    </lineage>
</organism>
<dbReference type="PANTHER" id="PTHR24273">
    <property type="entry name" value="FI04643P-RELATED"/>
    <property type="match status" value="1"/>
</dbReference>
<comment type="caution">
    <text evidence="2">The sequence shown here is derived from an EMBL/GenBank/DDBJ whole genome shotgun (WGS) entry which is preliminary data.</text>
</comment>
<evidence type="ECO:0000259" key="1">
    <source>
        <dbReference type="Pfam" id="PF16403"/>
    </source>
</evidence>
<dbReference type="AlphaFoldDB" id="A0A9X9A889"/>
<feature type="domain" description="Pesticidal crystal protein Cry22Aa Ig-like" evidence="1">
    <location>
        <begin position="121"/>
        <end position="185"/>
    </location>
</feature>
<sequence length="346" mass="37889">MDLTWTTNIIDWTVIGSKKTHVDVNPLIIGESMEKPTINAEDKVIKVGDKFDPLEGVTATDVQGNPIKVVVESNTVDSSKPGVYAVIYSATDKFGNKTEKTIMVTVKAKDPTEKPTIYAENKTINVGDEFDPKKGVFAIDSEGHVLDVNVVANTVNPNEPGSYIVIYSATDKYGNRAEKHITVTVKAKNPTEKPTIYAENKTINVGDKFDPKEGVYAIDSEGRLIQVDVVVNTVDTKQPGSYIVVYSATDNYGNKAEKHITVTVKAKDPTEKPTIYAENKTINVGDKFDPKEGVYAIDSEGSVVQVDVEINTVNPNEPGIYIVKYSATDKYGNKAEKYIQITVKSN</sequence>
<dbReference type="Gene3D" id="2.60.40.10">
    <property type="entry name" value="Immunoglobulins"/>
    <property type="match status" value="4"/>
</dbReference>
<dbReference type="EMBL" id="SZOH01001202">
    <property type="protein sequence ID" value="TKJ01915.1"/>
    <property type="molecule type" value="Genomic_DNA"/>
</dbReference>
<feature type="domain" description="Pesticidal crystal protein Cry22Aa Ig-like" evidence="1">
    <location>
        <begin position="200"/>
        <end position="264"/>
    </location>
</feature>
<evidence type="ECO:0000313" key="2">
    <source>
        <dbReference type="EMBL" id="TKJ01915.1"/>
    </source>
</evidence>
<dbReference type="Proteomes" id="UP000308444">
    <property type="component" value="Unassembled WGS sequence"/>
</dbReference>
<gene>
    <name evidence="2" type="ORF">FC695_17910</name>
</gene>
<accession>A0A9X9A889</accession>